<reference evidence="1 2" key="1">
    <citation type="submission" date="2019-06" db="EMBL/GenBank/DDBJ databases">
        <title>WGS assembly of Gossypium darwinii.</title>
        <authorList>
            <person name="Chen Z.J."/>
            <person name="Sreedasyam A."/>
            <person name="Ando A."/>
            <person name="Song Q."/>
            <person name="De L."/>
            <person name="Hulse-Kemp A."/>
            <person name="Ding M."/>
            <person name="Ye W."/>
            <person name="Kirkbride R."/>
            <person name="Jenkins J."/>
            <person name="Plott C."/>
            <person name="Lovell J."/>
            <person name="Lin Y.-M."/>
            <person name="Vaughn R."/>
            <person name="Liu B."/>
            <person name="Li W."/>
            <person name="Simpson S."/>
            <person name="Scheffler B."/>
            <person name="Saski C."/>
            <person name="Grover C."/>
            <person name="Hu G."/>
            <person name="Conover J."/>
            <person name="Carlson J."/>
            <person name="Shu S."/>
            <person name="Boston L."/>
            <person name="Williams M."/>
            <person name="Peterson D."/>
            <person name="Mcgee K."/>
            <person name="Jones D."/>
            <person name="Wendel J."/>
            <person name="Stelly D."/>
            <person name="Grimwood J."/>
            <person name="Schmutz J."/>
        </authorList>
    </citation>
    <scope>NUCLEOTIDE SEQUENCE [LARGE SCALE GENOMIC DNA]</scope>
    <source>
        <strain evidence="1">1808015.09</strain>
    </source>
</reference>
<protein>
    <submittedName>
        <fullName evidence="1">Uncharacterized protein</fullName>
    </submittedName>
</protein>
<organism evidence="1 2">
    <name type="scientific">Gossypium darwinii</name>
    <name type="common">Darwin's cotton</name>
    <name type="synonym">Gossypium barbadense var. darwinii</name>
    <dbReference type="NCBI Taxonomy" id="34276"/>
    <lineage>
        <taxon>Eukaryota</taxon>
        <taxon>Viridiplantae</taxon>
        <taxon>Streptophyta</taxon>
        <taxon>Embryophyta</taxon>
        <taxon>Tracheophyta</taxon>
        <taxon>Spermatophyta</taxon>
        <taxon>Magnoliopsida</taxon>
        <taxon>eudicotyledons</taxon>
        <taxon>Gunneridae</taxon>
        <taxon>Pentapetalae</taxon>
        <taxon>rosids</taxon>
        <taxon>malvids</taxon>
        <taxon>Malvales</taxon>
        <taxon>Malvaceae</taxon>
        <taxon>Malvoideae</taxon>
        <taxon>Gossypium</taxon>
    </lineage>
</organism>
<dbReference type="EMBL" id="CM017705">
    <property type="protein sequence ID" value="TYG71605.1"/>
    <property type="molecule type" value="Genomic_DNA"/>
</dbReference>
<name>A0A5D2CTP3_GOSDA</name>
<evidence type="ECO:0000313" key="2">
    <source>
        <dbReference type="Proteomes" id="UP000323506"/>
    </source>
</evidence>
<gene>
    <name evidence="1" type="ORF">ES288_D05G410400v1</name>
</gene>
<dbReference type="AlphaFoldDB" id="A0A5D2CTP3"/>
<accession>A0A5D2CTP3</accession>
<evidence type="ECO:0000313" key="1">
    <source>
        <dbReference type="EMBL" id="TYG71605.1"/>
    </source>
</evidence>
<sequence length="283" mass="31025">MLGPTLFKNSINASSSKRGFTFITLQPIYLQTCSERVVNTNLQPLLPLGSRIPTSSRKTLFHTSSRIRICFPAFFSNSDKIAARLSLSSSLSKYSFASNALAILSCTFITLNSFDMVTQITLSNLCSFKRSLWMCFMIVVLPTPPIPQTPIMLTSSCIKHAQISFLTASSPTSSDVGSGNPALGPSMARPSEALGALSRNFFISRVFSSTSFPLQARKRYLPLLTLFSTTCASLILSFTAFNQFSTPFFGIFPRGRRSSAFNCSSISSILQFNSSLILLKFLT</sequence>
<keyword evidence="2" id="KW-1185">Reference proteome</keyword>
<dbReference type="Proteomes" id="UP000323506">
    <property type="component" value="Chromosome D05"/>
</dbReference>
<proteinExistence type="predicted"/>